<feature type="domain" description="YCII-related" evidence="3">
    <location>
        <begin position="14"/>
        <end position="102"/>
    </location>
</feature>
<gene>
    <name evidence="4" type="ORF">EDC50_1795</name>
</gene>
<dbReference type="InterPro" id="IPR011008">
    <property type="entry name" value="Dimeric_a/b-barrel"/>
</dbReference>
<dbReference type="Pfam" id="PF03795">
    <property type="entry name" value="YCII"/>
    <property type="match status" value="1"/>
</dbReference>
<comment type="similarity">
    <text evidence="1">Belongs to the YciI family.</text>
</comment>
<dbReference type="PANTHER" id="PTHR35174:SF4">
    <property type="entry name" value="BLL7163 PROTEIN"/>
    <property type="match status" value="1"/>
</dbReference>
<dbReference type="Proteomes" id="UP000269708">
    <property type="component" value="Unassembled WGS sequence"/>
</dbReference>
<organism evidence="4 5">
    <name type="scientific">Vulcaniibacterium tengchongense</name>
    <dbReference type="NCBI Taxonomy" id="1273429"/>
    <lineage>
        <taxon>Bacteria</taxon>
        <taxon>Pseudomonadati</taxon>
        <taxon>Pseudomonadota</taxon>
        <taxon>Gammaproteobacteria</taxon>
        <taxon>Lysobacterales</taxon>
        <taxon>Lysobacteraceae</taxon>
        <taxon>Vulcaniibacterium</taxon>
    </lineage>
</organism>
<evidence type="ECO:0000259" key="3">
    <source>
        <dbReference type="Pfam" id="PF03795"/>
    </source>
</evidence>
<evidence type="ECO:0000313" key="4">
    <source>
        <dbReference type="EMBL" id="RPE79965.1"/>
    </source>
</evidence>
<reference evidence="4 5" key="1">
    <citation type="submission" date="2018-11" db="EMBL/GenBank/DDBJ databases">
        <title>Genomic Encyclopedia of Type Strains, Phase IV (KMG-IV): sequencing the most valuable type-strain genomes for metagenomic binning, comparative biology and taxonomic classification.</title>
        <authorList>
            <person name="Goeker M."/>
        </authorList>
    </citation>
    <scope>NUCLEOTIDE SEQUENCE [LARGE SCALE GENOMIC DNA]</scope>
    <source>
        <strain evidence="4 5">DSM 25623</strain>
    </source>
</reference>
<keyword evidence="5" id="KW-1185">Reference proteome</keyword>
<name>A0A3N4VEN6_9GAMM</name>
<dbReference type="EMBL" id="RKQN01000002">
    <property type="protein sequence ID" value="RPE79965.1"/>
    <property type="molecule type" value="Genomic_DNA"/>
</dbReference>
<evidence type="ECO:0000256" key="2">
    <source>
        <dbReference type="SAM" id="MobiDB-lite"/>
    </source>
</evidence>
<protein>
    <recommendedName>
        <fullName evidence="3">YCII-related domain-containing protein</fullName>
    </recommendedName>
</protein>
<dbReference type="RefSeq" id="WP_123770131.1">
    <property type="nucleotide sequence ID" value="NZ_RKQN01000002.1"/>
</dbReference>
<feature type="region of interest" description="Disordered" evidence="2">
    <location>
        <begin position="41"/>
        <end position="63"/>
    </location>
</feature>
<feature type="region of interest" description="Disordered" evidence="2">
    <location>
        <begin position="93"/>
        <end position="121"/>
    </location>
</feature>
<accession>A0A3N4VEN6</accession>
<dbReference type="SUPFAM" id="SSF54909">
    <property type="entry name" value="Dimeric alpha+beta barrel"/>
    <property type="match status" value="1"/>
</dbReference>
<dbReference type="InterPro" id="IPR005545">
    <property type="entry name" value="YCII"/>
</dbReference>
<evidence type="ECO:0000256" key="1">
    <source>
        <dbReference type="ARBA" id="ARBA00007689"/>
    </source>
</evidence>
<proteinExistence type="inferred from homology"/>
<dbReference type="PANTHER" id="PTHR35174">
    <property type="entry name" value="BLL7171 PROTEIN-RELATED"/>
    <property type="match status" value="1"/>
</dbReference>
<dbReference type="Gene3D" id="3.30.70.1060">
    <property type="entry name" value="Dimeric alpha+beta barrel"/>
    <property type="match status" value="1"/>
</dbReference>
<dbReference type="AlphaFoldDB" id="A0A3N4VEN6"/>
<sequence>MRVLAPVKASAACEAGEGGAAALRRGNEEPARAGMLLEGLQPGARGKRARPGNGRPAVTDGPFAETKELAAGFRPLRVGSPEDAVAWIARAPSGDIGGVEPRPAGADSGAAVSPLPGSRPALPCACLSVGLRREETSRCS</sequence>
<comment type="caution">
    <text evidence="4">The sequence shown here is derived from an EMBL/GenBank/DDBJ whole genome shotgun (WGS) entry which is preliminary data.</text>
</comment>
<evidence type="ECO:0000313" key="5">
    <source>
        <dbReference type="Proteomes" id="UP000269708"/>
    </source>
</evidence>
<dbReference type="OrthoDB" id="9807535at2"/>